<organism evidence="1 2">
    <name type="scientific">Planktothrix mougeotii LEGE 06226</name>
    <dbReference type="NCBI Taxonomy" id="1828728"/>
    <lineage>
        <taxon>Bacteria</taxon>
        <taxon>Bacillati</taxon>
        <taxon>Cyanobacteriota</taxon>
        <taxon>Cyanophyceae</taxon>
        <taxon>Oscillatoriophycideae</taxon>
        <taxon>Oscillatoriales</taxon>
        <taxon>Microcoleaceae</taxon>
        <taxon>Planktothrix</taxon>
    </lineage>
</organism>
<keyword evidence="2" id="KW-1185">Reference proteome</keyword>
<reference evidence="1 2" key="1">
    <citation type="submission" date="2020-10" db="EMBL/GenBank/DDBJ databases">
        <authorList>
            <person name="Castelo-Branco R."/>
            <person name="Eusebio N."/>
            <person name="Adriana R."/>
            <person name="Vieira A."/>
            <person name="Brugerolle De Fraissinette N."/>
            <person name="Rezende De Castro R."/>
            <person name="Schneider M.P."/>
            <person name="Vasconcelos V."/>
            <person name="Leao P.N."/>
        </authorList>
    </citation>
    <scope>NUCLEOTIDE SEQUENCE [LARGE SCALE GENOMIC DNA]</scope>
    <source>
        <strain evidence="1 2">LEGE 06226</strain>
    </source>
</reference>
<evidence type="ECO:0000313" key="2">
    <source>
        <dbReference type="Proteomes" id="UP000640725"/>
    </source>
</evidence>
<dbReference type="EMBL" id="JADEWU010000021">
    <property type="protein sequence ID" value="MBE9143859.1"/>
    <property type="molecule type" value="Genomic_DNA"/>
</dbReference>
<sequence>MDSSNDAIDDYGVGGGHSEIYGMGYTVTDTDVIFAVNSNFALQGMNSHWAQDGHVAWGDLLLNFSGQNHDTASNNGLLYGIKFSPNNPSAMGLYSNVTAKTVAYENGLLLQDRSLRGYNNYVTSKGGNPSMGDLSSYDPYFSQDHHVQNAINSGTKIGDIEMVSDLGSLGLDFGHFGGVGSQTFGFKLSRELLPYGEFLAFLAEECDNDMSTIIGSIAAKPEPPVDVPEPSTAMGITLLGLLLMSRYLREKKHFQ</sequence>
<name>A0ABR9UBN3_9CYAN</name>
<dbReference type="Proteomes" id="UP000640725">
    <property type="component" value="Unassembled WGS sequence"/>
</dbReference>
<protein>
    <submittedName>
        <fullName evidence="1">PEP-CTERM sorting domain-containing protein</fullName>
    </submittedName>
</protein>
<gene>
    <name evidence="1" type="ORF">IQ236_11585</name>
</gene>
<proteinExistence type="predicted"/>
<dbReference type="NCBIfam" id="NF041930">
    <property type="entry name" value="Xrt_dep_XDD3"/>
    <property type="match status" value="1"/>
</dbReference>
<comment type="caution">
    <text evidence="1">The sequence shown here is derived from an EMBL/GenBank/DDBJ whole genome shotgun (WGS) entry which is preliminary data.</text>
</comment>
<accession>A0ABR9UBN3</accession>
<evidence type="ECO:0000313" key="1">
    <source>
        <dbReference type="EMBL" id="MBE9143859.1"/>
    </source>
</evidence>